<evidence type="ECO:0000313" key="2">
    <source>
        <dbReference type="Proteomes" id="UP000198604"/>
    </source>
</evidence>
<sequence>MRPKKYPYSKKNYPAPKLHNVIETDNHFLIDDKRIHYVIEGSVKTKTLGDGYVEVTLSIIAKSFTKSQG</sequence>
<organism evidence="1 2">
    <name type="scientific">Streptococcus varani</name>
    <dbReference type="NCBI Taxonomy" id="1608583"/>
    <lineage>
        <taxon>Bacteria</taxon>
        <taxon>Bacillati</taxon>
        <taxon>Bacillota</taxon>
        <taxon>Bacilli</taxon>
        <taxon>Lactobacillales</taxon>
        <taxon>Streptococcaceae</taxon>
        <taxon>Streptococcus</taxon>
    </lineage>
</organism>
<reference evidence="2" key="1">
    <citation type="submission" date="2015-03" db="EMBL/GenBank/DDBJ databases">
        <authorList>
            <person name="Urmite Genomes"/>
        </authorList>
    </citation>
    <scope>NUCLEOTIDE SEQUENCE [LARGE SCALE GENOMIC DNA]</scope>
    <source>
        <strain evidence="2">FF10</strain>
    </source>
</reference>
<dbReference type="Proteomes" id="UP000198604">
    <property type="component" value="Unassembled WGS sequence"/>
</dbReference>
<gene>
    <name evidence="1" type="ORF">BN1356_00956</name>
</gene>
<dbReference type="AlphaFoldDB" id="A0A0E4H3N7"/>
<dbReference type="EMBL" id="CTEN01000002">
    <property type="protein sequence ID" value="CQR24612.1"/>
    <property type="molecule type" value="Genomic_DNA"/>
</dbReference>
<accession>A0A0E4H3N7</accession>
<protein>
    <submittedName>
        <fullName evidence="1">Phage protein</fullName>
    </submittedName>
</protein>
<dbReference type="STRING" id="1608583.BN1356_00956"/>
<proteinExistence type="predicted"/>
<dbReference type="OrthoDB" id="9905676at2"/>
<name>A0A0E4H3N7_9STRE</name>
<evidence type="ECO:0000313" key="1">
    <source>
        <dbReference type="EMBL" id="CQR24612.1"/>
    </source>
</evidence>
<dbReference type="RefSeq" id="WP_093650510.1">
    <property type="nucleotide sequence ID" value="NZ_CTEN01000002.1"/>
</dbReference>
<keyword evidence="2" id="KW-1185">Reference proteome</keyword>